<comment type="caution">
    <text evidence="1">The sequence shown here is derived from an EMBL/GenBank/DDBJ whole genome shotgun (WGS) entry which is preliminary data.</text>
</comment>
<dbReference type="Proteomes" id="UP001152562">
    <property type="component" value="Unassembled WGS sequence"/>
</dbReference>
<dbReference type="AlphaFoldDB" id="A0A9P0XBK2"/>
<gene>
    <name evidence="1" type="ORF">PIBRA_LOCUS8468</name>
</gene>
<protein>
    <submittedName>
        <fullName evidence="1">Uncharacterized protein</fullName>
    </submittedName>
</protein>
<sequence length="148" mass="16955">MSLADYDSLAETKSNWLCVMCHSKDRRSDNNSETPLRTAQLGQQHLAIQSRKDSNCLSAKSIRDITREELQITLTQQFKRQLLEVRSAVMSLESSMTSMLHQKKSSPTALHRLKCCKSSEGRMNPCELTTRHCLRKSLNWTNFPAQQI</sequence>
<accession>A0A9P0XBK2</accession>
<name>A0A9P0XBK2_PIEBR</name>
<proteinExistence type="predicted"/>
<evidence type="ECO:0000313" key="2">
    <source>
        <dbReference type="Proteomes" id="UP001152562"/>
    </source>
</evidence>
<reference evidence="1" key="1">
    <citation type="submission" date="2022-05" db="EMBL/GenBank/DDBJ databases">
        <authorList>
            <person name="Okamura Y."/>
        </authorList>
    </citation>
    <scope>NUCLEOTIDE SEQUENCE</scope>
</reference>
<dbReference type="EMBL" id="CALOZG010000026">
    <property type="protein sequence ID" value="CAH4032024.1"/>
    <property type="molecule type" value="Genomic_DNA"/>
</dbReference>
<keyword evidence="2" id="KW-1185">Reference proteome</keyword>
<evidence type="ECO:0000313" key="1">
    <source>
        <dbReference type="EMBL" id="CAH4032024.1"/>
    </source>
</evidence>
<organism evidence="1 2">
    <name type="scientific">Pieris brassicae</name>
    <name type="common">White butterfly</name>
    <name type="synonym">Large white butterfly</name>
    <dbReference type="NCBI Taxonomy" id="7116"/>
    <lineage>
        <taxon>Eukaryota</taxon>
        <taxon>Metazoa</taxon>
        <taxon>Ecdysozoa</taxon>
        <taxon>Arthropoda</taxon>
        <taxon>Hexapoda</taxon>
        <taxon>Insecta</taxon>
        <taxon>Pterygota</taxon>
        <taxon>Neoptera</taxon>
        <taxon>Endopterygota</taxon>
        <taxon>Lepidoptera</taxon>
        <taxon>Glossata</taxon>
        <taxon>Ditrysia</taxon>
        <taxon>Papilionoidea</taxon>
        <taxon>Pieridae</taxon>
        <taxon>Pierinae</taxon>
        <taxon>Pieris</taxon>
    </lineage>
</organism>